<comment type="caution">
    <text evidence="4">The sequence shown here is derived from an EMBL/GenBank/DDBJ whole genome shotgun (WGS) entry which is preliminary data.</text>
</comment>
<dbReference type="CDD" id="cd04301">
    <property type="entry name" value="NAT_SF"/>
    <property type="match status" value="1"/>
</dbReference>
<dbReference type="InterPro" id="IPR000182">
    <property type="entry name" value="GNAT_dom"/>
</dbReference>
<dbReference type="Gene3D" id="3.40.630.30">
    <property type="match status" value="1"/>
</dbReference>
<evidence type="ECO:0000313" key="5">
    <source>
        <dbReference type="Proteomes" id="UP001501746"/>
    </source>
</evidence>
<dbReference type="InterPro" id="IPR016181">
    <property type="entry name" value="Acyl_CoA_acyltransferase"/>
</dbReference>
<feature type="domain" description="N-acetyltransferase" evidence="3">
    <location>
        <begin position="7"/>
        <end position="161"/>
    </location>
</feature>
<keyword evidence="1" id="KW-0808">Transferase</keyword>
<name>A0ABN2MHN9_9MICO</name>
<gene>
    <name evidence="4" type="ORF">GCM10009750_07910</name>
</gene>
<dbReference type="SUPFAM" id="SSF55729">
    <property type="entry name" value="Acyl-CoA N-acyltransferases (Nat)"/>
    <property type="match status" value="1"/>
</dbReference>
<organism evidence="4 5">
    <name type="scientific">Agromyces salentinus</name>
    <dbReference type="NCBI Taxonomy" id="269421"/>
    <lineage>
        <taxon>Bacteria</taxon>
        <taxon>Bacillati</taxon>
        <taxon>Actinomycetota</taxon>
        <taxon>Actinomycetes</taxon>
        <taxon>Micrococcales</taxon>
        <taxon>Microbacteriaceae</taxon>
        <taxon>Agromyces</taxon>
    </lineage>
</organism>
<accession>A0ABN2MHN9</accession>
<reference evidence="4 5" key="1">
    <citation type="journal article" date="2019" name="Int. J. Syst. Evol. Microbiol.">
        <title>The Global Catalogue of Microorganisms (GCM) 10K type strain sequencing project: providing services to taxonomists for standard genome sequencing and annotation.</title>
        <authorList>
            <consortium name="The Broad Institute Genomics Platform"/>
            <consortium name="The Broad Institute Genome Sequencing Center for Infectious Disease"/>
            <person name="Wu L."/>
            <person name="Ma J."/>
        </authorList>
    </citation>
    <scope>NUCLEOTIDE SEQUENCE [LARGE SCALE GENOMIC DNA]</scope>
    <source>
        <strain evidence="4 5">JCM 14323</strain>
    </source>
</reference>
<dbReference type="EMBL" id="BAAANK010000002">
    <property type="protein sequence ID" value="GAA1826877.1"/>
    <property type="molecule type" value="Genomic_DNA"/>
</dbReference>
<sequence>MDRETRVTVRRMTPSEFDEWQAELAAQYAVEQVAAGRWPREGAEQRARDENAQLLPGGPETDRMLVLRGVDAAGEPVGRAWVGLDHPRGMADVAFLYDIEVIESMRGRGFGRALLEAVEDATRRAGASALELNVFGHNRTAIALYGASGYDVVTQQMRKAL</sequence>
<protein>
    <submittedName>
        <fullName evidence="4">GNAT family N-acetyltransferase</fullName>
    </submittedName>
</protein>
<dbReference type="PANTHER" id="PTHR43877">
    <property type="entry name" value="AMINOALKYLPHOSPHONATE N-ACETYLTRANSFERASE-RELATED-RELATED"/>
    <property type="match status" value="1"/>
</dbReference>
<dbReference type="Proteomes" id="UP001501746">
    <property type="component" value="Unassembled WGS sequence"/>
</dbReference>
<evidence type="ECO:0000256" key="1">
    <source>
        <dbReference type="ARBA" id="ARBA00022679"/>
    </source>
</evidence>
<evidence type="ECO:0000313" key="4">
    <source>
        <dbReference type="EMBL" id="GAA1826877.1"/>
    </source>
</evidence>
<dbReference type="PANTHER" id="PTHR43877:SF2">
    <property type="entry name" value="AMINOALKYLPHOSPHONATE N-ACETYLTRANSFERASE-RELATED"/>
    <property type="match status" value="1"/>
</dbReference>
<proteinExistence type="predicted"/>
<keyword evidence="2" id="KW-0012">Acyltransferase</keyword>
<keyword evidence="5" id="KW-1185">Reference proteome</keyword>
<dbReference type="PROSITE" id="PS51186">
    <property type="entry name" value="GNAT"/>
    <property type="match status" value="1"/>
</dbReference>
<dbReference type="RefSeq" id="WP_157428073.1">
    <property type="nucleotide sequence ID" value="NZ_BAAANK010000002.1"/>
</dbReference>
<dbReference type="Pfam" id="PF00583">
    <property type="entry name" value="Acetyltransf_1"/>
    <property type="match status" value="1"/>
</dbReference>
<dbReference type="InterPro" id="IPR050832">
    <property type="entry name" value="Bact_Acetyltransf"/>
</dbReference>
<evidence type="ECO:0000256" key="2">
    <source>
        <dbReference type="ARBA" id="ARBA00023315"/>
    </source>
</evidence>
<evidence type="ECO:0000259" key="3">
    <source>
        <dbReference type="PROSITE" id="PS51186"/>
    </source>
</evidence>